<dbReference type="InterPro" id="IPR050542">
    <property type="entry name" value="Glycosyl_Hydrlase18_Chitinase"/>
</dbReference>
<protein>
    <submittedName>
        <fullName evidence="3">Endo-N-acetyl-beta-D-glucosaminidase</fullName>
    </submittedName>
</protein>
<feature type="chain" id="PRO_5007885183" evidence="1">
    <location>
        <begin position="31"/>
        <end position="322"/>
    </location>
</feature>
<dbReference type="SUPFAM" id="SSF51445">
    <property type="entry name" value="(Trans)glycosidases"/>
    <property type="match status" value="1"/>
</dbReference>
<sequence>MALRPPSLPMTAFIAFLIVLALVEAPLSECSTLPEPRLVIYVQTTHQVDGSPISILPLIEEPGITATHLIIAAFHINEDSEIHLNDHDPNDPTFATLWSEVELIKAAGVKVMGMVGGAAPGSFTTATLDGDDSVFEKYYQQLYKVVQEYQLEGLDLDVEESMSLDGATRLIRRLRSDFGSDFIITLAPVASALLDHGNLSGFSYSALEATVGTDIAFYNTQFYSGFGTMSTPDDYRNLIAAGWKPQKIVIGQLTSPDKGYGFIPLSELTYTIDNLRARYKEIGGIMGWEYYSSSPGGVDQPWQWAQLVTPILQQRGSHCAKG</sequence>
<evidence type="ECO:0000313" key="4">
    <source>
        <dbReference type="Proteomes" id="UP000076744"/>
    </source>
</evidence>
<dbReference type="Proteomes" id="UP000076744">
    <property type="component" value="Unassembled WGS sequence"/>
</dbReference>
<reference evidence="3 4" key="1">
    <citation type="journal article" date="2016" name="Genome Biol. Evol.">
        <title>Divergent and convergent evolution of fungal pathogenicity.</title>
        <authorList>
            <person name="Shang Y."/>
            <person name="Xiao G."/>
            <person name="Zheng P."/>
            <person name="Cen K."/>
            <person name="Zhan S."/>
            <person name="Wang C."/>
        </authorList>
    </citation>
    <scope>NUCLEOTIDE SEQUENCE [LARGE SCALE GENOMIC DNA]</scope>
    <source>
        <strain evidence="3 4">ARSEF 2679</strain>
    </source>
</reference>
<keyword evidence="1" id="KW-0732">Signal</keyword>
<dbReference type="GO" id="GO:0005975">
    <property type="term" value="P:carbohydrate metabolic process"/>
    <property type="evidence" value="ECO:0007669"/>
    <property type="project" value="InterPro"/>
</dbReference>
<dbReference type="GO" id="GO:0005576">
    <property type="term" value="C:extracellular region"/>
    <property type="evidence" value="ECO:0007669"/>
    <property type="project" value="TreeGrafter"/>
</dbReference>
<dbReference type="PROSITE" id="PS51910">
    <property type="entry name" value="GH18_2"/>
    <property type="match status" value="1"/>
</dbReference>
<dbReference type="InterPro" id="IPR001223">
    <property type="entry name" value="Glyco_hydro18_cat"/>
</dbReference>
<keyword evidence="4" id="KW-1185">Reference proteome</keyword>
<proteinExistence type="predicted"/>
<dbReference type="PANTHER" id="PTHR45708:SF60">
    <property type="entry name" value="III CHITINASE, PUTATIVE (AFU_ORTHOLOGUE AFUA_5G03850)-RELATED"/>
    <property type="match status" value="1"/>
</dbReference>
<comment type="caution">
    <text evidence="3">The sequence shown here is derived from an EMBL/GenBank/DDBJ whole genome shotgun (WGS) entry which is preliminary data.</text>
</comment>
<evidence type="ECO:0000313" key="3">
    <source>
        <dbReference type="EMBL" id="OAA42294.1"/>
    </source>
</evidence>
<accession>A0A167DES2</accession>
<name>A0A167DES2_CORFA</name>
<evidence type="ECO:0000259" key="2">
    <source>
        <dbReference type="PROSITE" id="PS51910"/>
    </source>
</evidence>
<dbReference type="GeneID" id="30026026"/>
<dbReference type="EMBL" id="AZHB01000067">
    <property type="protein sequence ID" value="OAA42294.1"/>
    <property type="molecule type" value="Genomic_DNA"/>
</dbReference>
<dbReference type="Pfam" id="PF00704">
    <property type="entry name" value="Glyco_hydro_18"/>
    <property type="match status" value="1"/>
</dbReference>
<dbReference type="OrthoDB" id="3012298at2759"/>
<dbReference type="RefSeq" id="XP_018699484.1">
    <property type="nucleotide sequence ID" value="XM_018853335.1"/>
</dbReference>
<evidence type="ECO:0000256" key="1">
    <source>
        <dbReference type="SAM" id="SignalP"/>
    </source>
</evidence>
<dbReference type="GO" id="GO:0004568">
    <property type="term" value="F:chitinase activity"/>
    <property type="evidence" value="ECO:0007669"/>
    <property type="project" value="TreeGrafter"/>
</dbReference>
<feature type="domain" description="GH18" evidence="2">
    <location>
        <begin position="36"/>
        <end position="315"/>
    </location>
</feature>
<dbReference type="AlphaFoldDB" id="A0A167DES2"/>
<dbReference type="PANTHER" id="PTHR45708">
    <property type="entry name" value="ENDOCHITINASE"/>
    <property type="match status" value="1"/>
</dbReference>
<organism evidence="3 4">
    <name type="scientific">Cordyceps fumosorosea (strain ARSEF 2679)</name>
    <name type="common">Isaria fumosorosea</name>
    <dbReference type="NCBI Taxonomy" id="1081104"/>
    <lineage>
        <taxon>Eukaryota</taxon>
        <taxon>Fungi</taxon>
        <taxon>Dikarya</taxon>
        <taxon>Ascomycota</taxon>
        <taxon>Pezizomycotina</taxon>
        <taxon>Sordariomycetes</taxon>
        <taxon>Hypocreomycetidae</taxon>
        <taxon>Hypocreales</taxon>
        <taxon>Cordycipitaceae</taxon>
        <taxon>Cordyceps</taxon>
    </lineage>
</organism>
<dbReference type="Gene3D" id="3.20.20.80">
    <property type="entry name" value="Glycosidases"/>
    <property type="match status" value="1"/>
</dbReference>
<gene>
    <name evidence="3" type="ORF">ISF_09734</name>
</gene>
<dbReference type="InterPro" id="IPR017853">
    <property type="entry name" value="GH"/>
</dbReference>
<feature type="signal peptide" evidence="1">
    <location>
        <begin position="1"/>
        <end position="30"/>
    </location>
</feature>